<keyword evidence="2" id="KW-1185">Reference proteome</keyword>
<dbReference type="Proteomes" id="UP001291687">
    <property type="component" value="Unassembled WGS sequence"/>
</dbReference>
<evidence type="ECO:0000313" key="2">
    <source>
        <dbReference type="Proteomes" id="UP001291687"/>
    </source>
</evidence>
<dbReference type="InterPro" id="IPR010982">
    <property type="entry name" value="Lambda_DNA-bd_dom_sf"/>
</dbReference>
<organism evidence="1 2">
    <name type="scientific">Candidatus Megaera venefica</name>
    <dbReference type="NCBI Taxonomy" id="2055910"/>
    <lineage>
        <taxon>Bacteria</taxon>
        <taxon>Pseudomonadati</taxon>
        <taxon>Pseudomonadota</taxon>
        <taxon>Alphaproteobacteria</taxon>
        <taxon>Rickettsiales</taxon>
        <taxon>Rickettsiaceae</taxon>
        <taxon>Candidatus Megaera</taxon>
    </lineage>
</organism>
<reference evidence="1 2" key="1">
    <citation type="submission" date="2023-03" db="EMBL/GenBank/DDBJ databases">
        <title>Host association and intracellularity evolved multiple times independently in the Rickettsiales.</title>
        <authorList>
            <person name="Castelli M."/>
            <person name="Nardi T."/>
            <person name="Gammuto L."/>
            <person name="Bellinzona G."/>
            <person name="Sabaneyeva E."/>
            <person name="Potekhin A."/>
            <person name="Serra V."/>
            <person name="Petroni G."/>
            <person name="Sassera D."/>
        </authorList>
    </citation>
    <scope>NUCLEOTIDE SEQUENCE [LARGE SCALE GENOMIC DNA]</scope>
    <source>
        <strain evidence="1 2">Sr 2-6</strain>
    </source>
</reference>
<dbReference type="CDD" id="cd00093">
    <property type="entry name" value="HTH_XRE"/>
    <property type="match status" value="1"/>
</dbReference>
<dbReference type="PANTHER" id="PTHR40275:SF1">
    <property type="entry name" value="SSL7038 PROTEIN"/>
    <property type="match status" value="1"/>
</dbReference>
<dbReference type="Pfam" id="PF21716">
    <property type="entry name" value="dnstrm_HI1420"/>
    <property type="match status" value="1"/>
</dbReference>
<protein>
    <submittedName>
        <fullName evidence="1">Helix-turn-helix transcriptional regulator</fullName>
    </submittedName>
</protein>
<name>A0ABU5NER1_9RICK</name>
<proteinExistence type="predicted"/>
<comment type="caution">
    <text evidence="1">The sequence shown here is derived from an EMBL/GenBank/DDBJ whole genome shotgun (WGS) entry which is preliminary data.</text>
</comment>
<dbReference type="RefSeq" id="WP_322777584.1">
    <property type="nucleotide sequence ID" value="NZ_JARJFB010000208.1"/>
</dbReference>
<dbReference type="PANTHER" id="PTHR40275">
    <property type="entry name" value="SSL7038 PROTEIN"/>
    <property type="match status" value="1"/>
</dbReference>
<accession>A0ABU5NER1</accession>
<dbReference type="InterPro" id="IPR014057">
    <property type="entry name" value="HI1420"/>
</dbReference>
<dbReference type="SUPFAM" id="SSF47413">
    <property type="entry name" value="lambda repressor-like DNA-binding domains"/>
    <property type="match status" value="1"/>
</dbReference>
<sequence length="102" mass="11789">MQNLDNYLKDQFQDEENVKEYINAALEQYFEDHNKELFLASLKEVIQAKGGITEFSKHAHINRQHIYRMLSDKGNPSFDNIGSLLTALGLKLQVETTNHSIH</sequence>
<dbReference type="NCBIfam" id="TIGR02684">
    <property type="entry name" value="dnstrm_HI1420"/>
    <property type="match status" value="1"/>
</dbReference>
<gene>
    <name evidence="1" type="ORF">Megvenef_01655</name>
</gene>
<dbReference type="EMBL" id="JARJFB010000208">
    <property type="protein sequence ID" value="MEA0971671.1"/>
    <property type="molecule type" value="Genomic_DNA"/>
</dbReference>
<dbReference type="InterPro" id="IPR001387">
    <property type="entry name" value="Cro/C1-type_HTH"/>
</dbReference>
<evidence type="ECO:0000313" key="1">
    <source>
        <dbReference type="EMBL" id="MEA0971671.1"/>
    </source>
</evidence>